<evidence type="ECO:0000313" key="3">
    <source>
        <dbReference type="Proteomes" id="UP000481153"/>
    </source>
</evidence>
<comment type="caution">
    <text evidence="2">The sequence shown here is derived from an EMBL/GenBank/DDBJ whole genome shotgun (WGS) entry which is preliminary data.</text>
</comment>
<dbReference type="SUPFAM" id="SSF46689">
    <property type="entry name" value="Homeodomain-like"/>
    <property type="match status" value="1"/>
</dbReference>
<proteinExistence type="predicted"/>
<dbReference type="EMBL" id="VJMJ01000084">
    <property type="protein sequence ID" value="KAF0737574.1"/>
    <property type="molecule type" value="Genomic_DNA"/>
</dbReference>
<gene>
    <name evidence="2" type="ORF">Ae201684_006729</name>
</gene>
<feature type="region of interest" description="Disordered" evidence="1">
    <location>
        <begin position="1"/>
        <end position="27"/>
    </location>
</feature>
<evidence type="ECO:0000313" key="2">
    <source>
        <dbReference type="EMBL" id="KAF0737574.1"/>
    </source>
</evidence>
<feature type="compositionally biased region" description="Basic and acidic residues" evidence="1">
    <location>
        <begin position="127"/>
        <end position="140"/>
    </location>
</feature>
<evidence type="ECO:0000256" key="1">
    <source>
        <dbReference type="SAM" id="MobiDB-lite"/>
    </source>
</evidence>
<sequence>MTNKSTKTAQKQWFRRAGDFSDDSSNDNSVSLTQDILRFQAAYKSAKPTRRQYTIKERQRILSELLKRPKEIRAISRDENIPLETLYTWTKKRQEIMTAETSEKKRILKNPAKNSAKRHPRLGTKLPMREDPELIDELKS</sequence>
<name>A0A6G0XC36_9STRA</name>
<dbReference type="Proteomes" id="UP000481153">
    <property type="component" value="Unassembled WGS sequence"/>
</dbReference>
<keyword evidence="3" id="KW-1185">Reference proteome</keyword>
<dbReference type="AlphaFoldDB" id="A0A6G0XC36"/>
<dbReference type="InterPro" id="IPR009057">
    <property type="entry name" value="Homeodomain-like_sf"/>
</dbReference>
<feature type="compositionally biased region" description="Polar residues" evidence="1">
    <location>
        <begin position="1"/>
        <end position="11"/>
    </location>
</feature>
<protein>
    <submittedName>
        <fullName evidence="2">Uncharacterized protein</fullName>
    </submittedName>
</protein>
<feature type="region of interest" description="Disordered" evidence="1">
    <location>
        <begin position="101"/>
        <end position="140"/>
    </location>
</feature>
<reference evidence="2 3" key="1">
    <citation type="submission" date="2019-07" db="EMBL/GenBank/DDBJ databases">
        <title>Genomics analysis of Aphanomyces spp. identifies a new class of oomycete effector associated with host adaptation.</title>
        <authorList>
            <person name="Gaulin E."/>
        </authorList>
    </citation>
    <scope>NUCLEOTIDE SEQUENCE [LARGE SCALE GENOMIC DNA]</scope>
    <source>
        <strain evidence="2 3">ATCC 201684</strain>
    </source>
</reference>
<organism evidence="2 3">
    <name type="scientific">Aphanomyces euteiches</name>
    <dbReference type="NCBI Taxonomy" id="100861"/>
    <lineage>
        <taxon>Eukaryota</taxon>
        <taxon>Sar</taxon>
        <taxon>Stramenopiles</taxon>
        <taxon>Oomycota</taxon>
        <taxon>Saprolegniomycetes</taxon>
        <taxon>Saprolegniales</taxon>
        <taxon>Verrucalvaceae</taxon>
        <taxon>Aphanomyces</taxon>
    </lineage>
</organism>
<accession>A0A6G0XC36</accession>